<dbReference type="Pfam" id="PF24736">
    <property type="entry name" value="DUF7687"/>
    <property type="match status" value="1"/>
</dbReference>
<sequence length="298" mass="34866">MKANDKFQRQPKHFWAYVRTISQEIGYTNRIDKTILVPTIQHVRACFFRLNLSMEQIEGNNGVLTDFGETLFDYYRYRADILDNFVKHQLMDRDGAEQLFLEIKNNRLFNCPLPLNKQTGDKKNYAFLTGMVNMLIEDSIGDLSCNFDPRSLTTVTHNAMPLRTLSRRVDGAFPSVINPVAIWEIKEYYYTKTFGSRVADGVYESLLDGMEIEELESAGHARIQHVLIIDDYFTWWACGRSYLCRIIDMLHMGYLDEVIFGREVVARLPQLVEDWKRMLYDRSPLNFEPHTSSNIRLF</sequence>
<dbReference type="OrthoDB" id="5187954at2"/>
<dbReference type="Proteomes" id="UP000006045">
    <property type="component" value="Chromosome"/>
</dbReference>
<organism evidence="3 4">
    <name type="scientific">Pseudomonas fluorescens R124</name>
    <dbReference type="NCBI Taxonomy" id="743713"/>
    <lineage>
        <taxon>Bacteria</taxon>
        <taxon>Pseudomonadati</taxon>
        <taxon>Pseudomonadota</taxon>
        <taxon>Gammaproteobacteria</taxon>
        <taxon>Pseudomonadales</taxon>
        <taxon>Pseudomonadaceae</taxon>
        <taxon>Pseudomonas</taxon>
    </lineage>
</organism>
<feature type="domain" description="DUF7687" evidence="1">
    <location>
        <begin position="91"/>
        <end position="275"/>
    </location>
</feature>
<dbReference type="RefSeq" id="WP_003221424.1">
    <property type="nucleotide sequence ID" value="NZ_CM001561.1"/>
</dbReference>
<dbReference type="InterPro" id="IPR056107">
    <property type="entry name" value="DUF7690"/>
</dbReference>
<evidence type="ECO:0000313" key="4">
    <source>
        <dbReference type="Proteomes" id="UP000006045"/>
    </source>
</evidence>
<name>A0A7U9CJI5_PSEFL</name>
<dbReference type="EMBL" id="CM001561">
    <property type="protein sequence ID" value="EJZ56411.1"/>
    <property type="molecule type" value="Genomic_DNA"/>
</dbReference>
<reference evidence="3 4" key="1">
    <citation type="submission" date="2012-08" db="EMBL/GenBank/DDBJ databases">
        <title>The genome of cave-isolated P. fluorescens strain R124 demonstrates phenotypic adaptation to the mineral environment.</title>
        <authorList>
            <person name="Barton M.D."/>
            <person name="Petronio M."/>
            <person name="Giarrizzo J.G."/>
            <person name="Bowling B.V."/>
            <person name="Barton H.A."/>
        </authorList>
    </citation>
    <scope>NUCLEOTIDE SEQUENCE [LARGE SCALE GENOMIC DNA]</scope>
    <source>
        <strain evidence="3 4">R124</strain>
    </source>
</reference>
<evidence type="ECO:0000259" key="1">
    <source>
        <dbReference type="Pfam" id="PF24736"/>
    </source>
</evidence>
<gene>
    <name evidence="3" type="ORF">I1A_000719</name>
</gene>
<dbReference type="AlphaFoldDB" id="A0A7U9CJI5"/>
<feature type="domain" description="DUF7690" evidence="2">
    <location>
        <begin position="1"/>
        <end position="84"/>
    </location>
</feature>
<proteinExistence type="predicted"/>
<dbReference type="InterPro" id="IPR056104">
    <property type="entry name" value="DUF7687"/>
</dbReference>
<evidence type="ECO:0000313" key="3">
    <source>
        <dbReference type="EMBL" id="EJZ56411.1"/>
    </source>
</evidence>
<protein>
    <submittedName>
        <fullName evidence="3">Uncharacterized protein</fullName>
    </submittedName>
</protein>
<evidence type="ECO:0000259" key="2">
    <source>
        <dbReference type="Pfam" id="PF24739"/>
    </source>
</evidence>
<dbReference type="Pfam" id="PF24739">
    <property type="entry name" value="DUF7690"/>
    <property type="match status" value="1"/>
</dbReference>
<accession>A0A7U9CJI5</accession>